<evidence type="ECO:0000259" key="2">
    <source>
        <dbReference type="Pfam" id="PF08327"/>
    </source>
</evidence>
<comment type="caution">
    <text evidence="3">The sequence shown here is derived from an EMBL/GenBank/DDBJ whole genome shotgun (WGS) entry which is preliminary data.</text>
</comment>
<sequence length="141" mass="15647">MSNARKLPDIVRTLELNAPIEKVWNLVSTAEGLSAWFMPPNDFEPVVGHEFTINAGQFGMSPCKVTAVDPPERFSIDWGKDWTLSFELKALPDARTAFTLTHGGWDEDALTEFGQPHGVIREHMAGGWDGIVAKLQRLVEA</sequence>
<accession>A0A9X4L0N9</accession>
<dbReference type="AlphaFoldDB" id="A0A9X4L0N9"/>
<dbReference type="InterPro" id="IPR013538">
    <property type="entry name" value="ASHA1/2-like_C"/>
</dbReference>
<organism evidence="3 4">
    <name type="scientific">Cohnella rhizosphaerae</name>
    <dbReference type="NCBI Taxonomy" id="1457232"/>
    <lineage>
        <taxon>Bacteria</taxon>
        <taxon>Bacillati</taxon>
        <taxon>Bacillota</taxon>
        <taxon>Bacilli</taxon>
        <taxon>Bacillales</taxon>
        <taxon>Paenibacillaceae</taxon>
        <taxon>Cohnella</taxon>
    </lineage>
</organism>
<dbReference type="Pfam" id="PF08327">
    <property type="entry name" value="AHSA1"/>
    <property type="match status" value="1"/>
</dbReference>
<name>A0A9X4L0N9_9BACL</name>
<protein>
    <submittedName>
        <fullName evidence="3">SRPBCC domain-containing protein</fullName>
    </submittedName>
</protein>
<reference evidence="3" key="1">
    <citation type="submission" date="2022-10" db="EMBL/GenBank/DDBJ databases">
        <title>Comparative genomic analysis of Cohnella hashimotonis sp. nov., isolated from the International Space Station.</title>
        <authorList>
            <person name="Simpson A."/>
            <person name="Venkateswaran K."/>
        </authorList>
    </citation>
    <scope>NUCLEOTIDE SEQUENCE</scope>
    <source>
        <strain evidence="3">DSM 28161</strain>
    </source>
</reference>
<dbReference type="RefSeq" id="WP_277539282.1">
    <property type="nucleotide sequence ID" value="NZ_JAPDIA010000009.1"/>
</dbReference>
<dbReference type="EMBL" id="JAPDIA010000009">
    <property type="protein sequence ID" value="MDG0814383.1"/>
    <property type="molecule type" value="Genomic_DNA"/>
</dbReference>
<evidence type="ECO:0000313" key="3">
    <source>
        <dbReference type="EMBL" id="MDG0814383.1"/>
    </source>
</evidence>
<dbReference type="InterPro" id="IPR023393">
    <property type="entry name" value="START-like_dom_sf"/>
</dbReference>
<keyword evidence="4" id="KW-1185">Reference proteome</keyword>
<dbReference type="SUPFAM" id="SSF55961">
    <property type="entry name" value="Bet v1-like"/>
    <property type="match status" value="1"/>
</dbReference>
<comment type="similarity">
    <text evidence="1">Belongs to the AHA1 family.</text>
</comment>
<dbReference type="Gene3D" id="3.30.530.20">
    <property type="match status" value="1"/>
</dbReference>
<evidence type="ECO:0000256" key="1">
    <source>
        <dbReference type="ARBA" id="ARBA00006817"/>
    </source>
</evidence>
<feature type="domain" description="Activator of Hsp90 ATPase homologue 1/2-like C-terminal" evidence="2">
    <location>
        <begin position="17"/>
        <end position="140"/>
    </location>
</feature>
<proteinExistence type="inferred from homology"/>
<dbReference type="CDD" id="cd07814">
    <property type="entry name" value="SRPBCC_CalC_Aha1-like"/>
    <property type="match status" value="1"/>
</dbReference>
<dbReference type="Proteomes" id="UP001153404">
    <property type="component" value="Unassembled WGS sequence"/>
</dbReference>
<evidence type="ECO:0000313" key="4">
    <source>
        <dbReference type="Proteomes" id="UP001153404"/>
    </source>
</evidence>
<gene>
    <name evidence="3" type="ORF">OMP40_37705</name>
</gene>